<keyword evidence="8 11" id="KW-0862">Zinc</keyword>
<feature type="domain" description="MATH" evidence="13">
    <location>
        <begin position="324"/>
        <end position="469"/>
    </location>
</feature>
<keyword evidence="7 11" id="KW-0863">Zinc-finger</keyword>
<evidence type="ECO:0000256" key="8">
    <source>
        <dbReference type="ARBA" id="ARBA00022833"/>
    </source>
</evidence>
<dbReference type="SUPFAM" id="SSF57850">
    <property type="entry name" value="RING/U-box"/>
    <property type="match status" value="1"/>
</dbReference>
<dbReference type="Pfam" id="PF02176">
    <property type="entry name" value="zf-TRAF"/>
    <property type="match status" value="1"/>
</dbReference>
<dbReference type="GO" id="GO:0008270">
    <property type="term" value="F:zinc ion binding"/>
    <property type="evidence" value="ECO:0007669"/>
    <property type="project" value="UniProtKB-KW"/>
</dbReference>
<evidence type="ECO:0000256" key="2">
    <source>
        <dbReference type="ARBA" id="ARBA00022490"/>
    </source>
</evidence>
<feature type="zinc finger region" description="TRAF-type" evidence="11">
    <location>
        <begin position="105"/>
        <end position="151"/>
    </location>
</feature>
<dbReference type="FunFam" id="2.60.210.10:FF:000001">
    <property type="entry name" value="TNF receptor-associated factor"/>
    <property type="match status" value="1"/>
</dbReference>
<dbReference type="InterPro" id="IPR049342">
    <property type="entry name" value="TRAF1-6_MATH_dom"/>
</dbReference>
<dbReference type="SMART" id="SM00061">
    <property type="entry name" value="MATH"/>
    <property type="match status" value="1"/>
</dbReference>
<dbReference type="Gene3D" id="3.30.40.10">
    <property type="entry name" value="Zinc/RING finger domain, C3HC4 (zinc finger)"/>
    <property type="match status" value="2"/>
</dbReference>
<keyword evidence="6" id="KW-0677">Repeat</keyword>
<keyword evidence="10 12" id="KW-0175">Coiled coil</keyword>
<dbReference type="PROSITE" id="PS50144">
    <property type="entry name" value="MATH"/>
    <property type="match status" value="1"/>
</dbReference>
<dbReference type="OrthoDB" id="5574452at2759"/>
<dbReference type="PANTHER" id="PTHR10131">
    <property type="entry name" value="TNF RECEPTOR ASSOCIATED FACTOR"/>
    <property type="match status" value="1"/>
</dbReference>
<evidence type="ECO:0000256" key="4">
    <source>
        <dbReference type="ARBA" id="ARBA00022703"/>
    </source>
</evidence>
<dbReference type="AlphaFoldDB" id="A0A210R3E7"/>
<dbReference type="SUPFAM" id="SSF49599">
    <property type="entry name" value="TRAF domain-like"/>
    <property type="match status" value="3"/>
</dbReference>
<feature type="coiled-coil region" evidence="12">
    <location>
        <begin position="171"/>
        <end position="231"/>
    </location>
</feature>
<evidence type="ECO:0000256" key="10">
    <source>
        <dbReference type="ARBA" id="ARBA00023054"/>
    </source>
</evidence>
<name>A0A210R3E7_MIZYE</name>
<keyword evidence="4" id="KW-0053">Apoptosis</keyword>
<dbReference type="Proteomes" id="UP000242188">
    <property type="component" value="Unassembled WGS sequence"/>
</dbReference>
<dbReference type="GO" id="GO:0005737">
    <property type="term" value="C:cytoplasm"/>
    <property type="evidence" value="ECO:0007669"/>
    <property type="project" value="UniProtKB-SubCell"/>
</dbReference>
<dbReference type="GO" id="GO:0005164">
    <property type="term" value="F:tumor necrosis factor receptor binding"/>
    <property type="evidence" value="ECO:0007669"/>
    <property type="project" value="TreeGrafter"/>
</dbReference>
<dbReference type="InterPro" id="IPR013083">
    <property type="entry name" value="Znf_RING/FYVE/PHD"/>
</dbReference>
<dbReference type="GO" id="GO:0006915">
    <property type="term" value="P:apoptotic process"/>
    <property type="evidence" value="ECO:0007669"/>
    <property type="project" value="UniProtKB-KW"/>
</dbReference>
<dbReference type="GO" id="GO:0007165">
    <property type="term" value="P:signal transduction"/>
    <property type="evidence" value="ECO:0007669"/>
    <property type="project" value="InterPro"/>
</dbReference>
<evidence type="ECO:0000259" key="14">
    <source>
        <dbReference type="PROSITE" id="PS50145"/>
    </source>
</evidence>
<dbReference type="InterPro" id="IPR012227">
    <property type="entry name" value="TNF_rcpt-assoc_TRAF_met"/>
</dbReference>
<dbReference type="Pfam" id="PF21355">
    <property type="entry name" value="TRAF-mep_MATH"/>
    <property type="match status" value="1"/>
</dbReference>
<proteinExistence type="predicted"/>
<comment type="subcellular location">
    <subcellularLocation>
        <location evidence="1">Cytoplasm</location>
    </subcellularLocation>
</comment>
<feature type="domain" description="TRAF-type" evidence="14">
    <location>
        <begin position="105"/>
        <end position="151"/>
    </location>
</feature>
<dbReference type="InterPro" id="IPR008974">
    <property type="entry name" value="TRAF-like"/>
</dbReference>
<evidence type="ECO:0000256" key="9">
    <source>
        <dbReference type="ARBA" id="ARBA00022843"/>
    </source>
</evidence>
<dbReference type="GO" id="GO:0042981">
    <property type="term" value="P:regulation of apoptotic process"/>
    <property type="evidence" value="ECO:0007669"/>
    <property type="project" value="InterPro"/>
</dbReference>
<evidence type="ECO:0000313" key="15">
    <source>
        <dbReference type="EMBL" id="OWF55411.1"/>
    </source>
</evidence>
<keyword evidence="15" id="KW-0675">Receptor</keyword>
<dbReference type="PIRSF" id="PIRSF015614">
    <property type="entry name" value="TRAF"/>
    <property type="match status" value="1"/>
</dbReference>
<reference evidence="15 16" key="1">
    <citation type="journal article" date="2017" name="Nat. Ecol. Evol.">
        <title>Scallop genome provides insights into evolution of bilaterian karyotype and development.</title>
        <authorList>
            <person name="Wang S."/>
            <person name="Zhang J."/>
            <person name="Jiao W."/>
            <person name="Li J."/>
            <person name="Xun X."/>
            <person name="Sun Y."/>
            <person name="Guo X."/>
            <person name="Huan P."/>
            <person name="Dong B."/>
            <person name="Zhang L."/>
            <person name="Hu X."/>
            <person name="Sun X."/>
            <person name="Wang J."/>
            <person name="Zhao C."/>
            <person name="Wang Y."/>
            <person name="Wang D."/>
            <person name="Huang X."/>
            <person name="Wang R."/>
            <person name="Lv J."/>
            <person name="Li Y."/>
            <person name="Zhang Z."/>
            <person name="Liu B."/>
            <person name="Lu W."/>
            <person name="Hui Y."/>
            <person name="Liang J."/>
            <person name="Zhou Z."/>
            <person name="Hou R."/>
            <person name="Li X."/>
            <person name="Liu Y."/>
            <person name="Li H."/>
            <person name="Ning X."/>
            <person name="Lin Y."/>
            <person name="Zhao L."/>
            <person name="Xing Q."/>
            <person name="Dou J."/>
            <person name="Li Y."/>
            <person name="Mao J."/>
            <person name="Guo H."/>
            <person name="Dou H."/>
            <person name="Li T."/>
            <person name="Mu C."/>
            <person name="Jiang W."/>
            <person name="Fu Q."/>
            <person name="Fu X."/>
            <person name="Miao Y."/>
            <person name="Liu J."/>
            <person name="Yu Q."/>
            <person name="Li R."/>
            <person name="Liao H."/>
            <person name="Li X."/>
            <person name="Kong Y."/>
            <person name="Jiang Z."/>
            <person name="Chourrout D."/>
            <person name="Li R."/>
            <person name="Bao Z."/>
        </authorList>
    </citation>
    <scope>NUCLEOTIDE SEQUENCE [LARGE SCALE GENOMIC DNA]</scope>
    <source>
        <strain evidence="15 16">PY_sf001</strain>
    </source>
</reference>
<dbReference type="EMBL" id="NEDP02000680">
    <property type="protein sequence ID" value="OWF55411.1"/>
    <property type="molecule type" value="Genomic_DNA"/>
</dbReference>
<evidence type="ECO:0000256" key="1">
    <source>
        <dbReference type="ARBA" id="ARBA00004496"/>
    </source>
</evidence>
<accession>A0A210R3E7</accession>
<organism evidence="15 16">
    <name type="scientific">Mizuhopecten yessoensis</name>
    <name type="common">Japanese scallop</name>
    <name type="synonym">Patinopecten yessoensis</name>
    <dbReference type="NCBI Taxonomy" id="6573"/>
    <lineage>
        <taxon>Eukaryota</taxon>
        <taxon>Metazoa</taxon>
        <taxon>Spiralia</taxon>
        <taxon>Lophotrochozoa</taxon>
        <taxon>Mollusca</taxon>
        <taxon>Bivalvia</taxon>
        <taxon>Autobranchia</taxon>
        <taxon>Pteriomorphia</taxon>
        <taxon>Pectinida</taxon>
        <taxon>Pectinoidea</taxon>
        <taxon>Pectinidae</taxon>
        <taxon>Mizuhopecten</taxon>
    </lineage>
</organism>
<dbReference type="InterPro" id="IPR002083">
    <property type="entry name" value="MATH/TRAF_dom"/>
</dbReference>
<evidence type="ECO:0000256" key="6">
    <source>
        <dbReference type="ARBA" id="ARBA00022737"/>
    </source>
</evidence>
<evidence type="ECO:0000256" key="12">
    <source>
        <dbReference type="SAM" id="Coils"/>
    </source>
</evidence>
<keyword evidence="16" id="KW-1185">Reference proteome</keyword>
<keyword evidence="3" id="KW-1017">Isopeptide bond</keyword>
<evidence type="ECO:0000256" key="3">
    <source>
        <dbReference type="ARBA" id="ARBA00022499"/>
    </source>
</evidence>
<dbReference type="Gene3D" id="2.60.210.10">
    <property type="entry name" value="Apoptosis, Tumor Necrosis Factor Receptor Associated Protein 2, Chain A"/>
    <property type="match status" value="1"/>
</dbReference>
<evidence type="ECO:0000256" key="5">
    <source>
        <dbReference type="ARBA" id="ARBA00022723"/>
    </source>
</evidence>
<dbReference type="STRING" id="6573.A0A210R3E7"/>
<evidence type="ECO:0000259" key="13">
    <source>
        <dbReference type="PROSITE" id="PS50144"/>
    </source>
</evidence>
<comment type="caution">
    <text evidence="15">The sequence shown here is derived from an EMBL/GenBank/DDBJ whole genome shotgun (WGS) entry which is preliminary data.</text>
</comment>
<gene>
    <name evidence="15" type="ORF">KP79_PYT10476</name>
</gene>
<dbReference type="PROSITE" id="PS50145">
    <property type="entry name" value="ZF_TRAF"/>
    <property type="match status" value="1"/>
</dbReference>
<dbReference type="GO" id="GO:0043122">
    <property type="term" value="P:regulation of canonical NF-kappaB signal transduction"/>
    <property type="evidence" value="ECO:0007669"/>
    <property type="project" value="TreeGrafter"/>
</dbReference>
<protein>
    <submittedName>
        <fullName evidence="15">TNF receptor-associated factor 3</fullName>
    </submittedName>
</protein>
<sequence>MGAVPDLQDFVGLDRIYTCITCEQVLSDPYQLVCGHHVCGEHLQHMFVNNNSFTCPGQECGSITERNQVFPDESRKREITGLLVRCPYRRSGCKEIIEWRNLPDHCELCCLTTVVCPNKCGEEAITRGQLHNHLQECPLKTSVCPYSEHGCPYSGTDRELKEHEENNVSLHLSMESRFRREREERERAENAELKRQMRNVLEVVAVMKEENQKLHEQLMKTRAEARDLKILMVGYGEKSIHVQRKLQDLVTKEVANKLSNDVSTLKDSLIASNERLTCIERAGHGPGSVAAPALSQLERRVALYDTELNKLNLEVRLLETADHTGTLMWKLRDYQRRKQEAIFGRTQSLFSQPFYTSRYGYRMCARVYLNGDGNGKGTHLSVFFVVMKGDFDVLLEWPFRQQVTLMLLDQSGTGQDIRETFIPQPTGNSFQRPQTEMNVACGVPRFCSLDRLESDMYLRDDTIFLTVKVDCADLRVL</sequence>
<evidence type="ECO:0000256" key="7">
    <source>
        <dbReference type="ARBA" id="ARBA00022771"/>
    </source>
</evidence>
<keyword evidence="2" id="KW-0963">Cytoplasm</keyword>
<keyword evidence="9" id="KW-0832">Ubl conjugation</keyword>
<dbReference type="InterPro" id="IPR001293">
    <property type="entry name" value="Znf_TRAF"/>
</dbReference>
<evidence type="ECO:0000313" key="16">
    <source>
        <dbReference type="Proteomes" id="UP000242188"/>
    </source>
</evidence>
<dbReference type="GO" id="GO:0009898">
    <property type="term" value="C:cytoplasmic side of plasma membrane"/>
    <property type="evidence" value="ECO:0007669"/>
    <property type="project" value="TreeGrafter"/>
</dbReference>
<evidence type="ECO:0000256" key="11">
    <source>
        <dbReference type="PROSITE-ProRule" id="PRU00207"/>
    </source>
</evidence>
<dbReference type="PANTHER" id="PTHR10131:SF153">
    <property type="entry name" value="RING-TYPE DOMAIN-CONTAINING PROTEIN"/>
    <property type="match status" value="1"/>
</dbReference>
<keyword evidence="5 11" id="KW-0479">Metal-binding</keyword>